<dbReference type="Pfam" id="PF00355">
    <property type="entry name" value="Rieske"/>
    <property type="match status" value="1"/>
</dbReference>
<keyword evidence="6" id="KW-0411">Iron-sulfur</keyword>
<dbReference type="EMBL" id="JAPCID010000001">
    <property type="protein sequence ID" value="MDA0136097.1"/>
    <property type="molecule type" value="Genomic_DNA"/>
</dbReference>
<evidence type="ECO:0000256" key="6">
    <source>
        <dbReference type="ARBA" id="ARBA00023014"/>
    </source>
</evidence>
<comment type="cofactor">
    <cofactor evidence="9">
        <name>[2Fe-2S] cluster</name>
        <dbReference type="ChEBI" id="CHEBI:190135"/>
    </cofactor>
</comment>
<sequence length="229" mass="25247">MPESRKEPKSKYTADRNIPGAFEGETVTRRRFMTMTTHAAGGIATAAVLLPVLGFAAGSAIFERAPVIWTPIGRPEDFPDDDYLPRVVTLTQGIGEVGKATVYVRRWNPEYDEQEGMPAPPETDAPVIALSSRCMHLGCPVRWTGAADRFICPCHGGVYGFNGEVVGGPPVRPLDRFYTRLRNGQVEVGPRYSVNSEFKRFPSFRDPGQPLDGIGQYLYPGRFSTPKNP</sequence>
<evidence type="ECO:0000256" key="7">
    <source>
        <dbReference type="ARBA" id="ARBA00023157"/>
    </source>
</evidence>
<feature type="domain" description="Rieske" evidence="11">
    <location>
        <begin position="127"/>
        <end position="188"/>
    </location>
</feature>
<feature type="transmembrane region" description="Helical" evidence="10">
    <location>
        <begin position="39"/>
        <end position="62"/>
    </location>
</feature>
<evidence type="ECO:0000256" key="3">
    <source>
        <dbReference type="ARBA" id="ARBA00022714"/>
    </source>
</evidence>
<dbReference type="InterPro" id="IPR014349">
    <property type="entry name" value="Rieske_Fe-S_prot"/>
</dbReference>
<dbReference type="Proteomes" id="UP001147700">
    <property type="component" value="Unassembled WGS sequence"/>
</dbReference>
<keyword evidence="5" id="KW-0408">Iron</keyword>
<evidence type="ECO:0000256" key="4">
    <source>
        <dbReference type="ARBA" id="ARBA00022723"/>
    </source>
</evidence>
<keyword evidence="10" id="KW-0472">Membrane</keyword>
<evidence type="ECO:0000256" key="1">
    <source>
        <dbReference type="ARBA" id="ARBA00002494"/>
    </source>
</evidence>
<keyword evidence="3" id="KW-0001">2Fe-2S</keyword>
<dbReference type="InterPro" id="IPR036922">
    <property type="entry name" value="Rieske_2Fe-2S_sf"/>
</dbReference>
<dbReference type="PROSITE" id="PS51296">
    <property type="entry name" value="RIESKE"/>
    <property type="match status" value="1"/>
</dbReference>
<accession>A0ABT4RC33</accession>
<keyword evidence="10" id="KW-1133">Transmembrane helix</keyword>
<dbReference type="InterPro" id="IPR006311">
    <property type="entry name" value="TAT_signal"/>
</dbReference>
<dbReference type="InterPro" id="IPR005805">
    <property type="entry name" value="Rieske_Fe-S_prot_C"/>
</dbReference>
<gene>
    <name evidence="12" type="ORF">OJ962_01205</name>
</gene>
<organism evidence="12 13">
    <name type="scientific">Solirubrobacter deserti</name>
    <dbReference type="NCBI Taxonomy" id="2282478"/>
    <lineage>
        <taxon>Bacteria</taxon>
        <taxon>Bacillati</taxon>
        <taxon>Actinomycetota</taxon>
        <taxon>Thermoleophilia</taxon>
        <taxon>Solirubrobacterales</taxon>
        <taxon>Solirubrobacteraceae</taxon>
        <taxon>Solirubrobacter</taxon>
    </lineage>
</organism>
<reference evidence="12" key="1">
    <citation type="submission" date="2022-10" db="EMBL/GenBank/DDBJ databases">
        <title>The WGS of Solirubrobacter sp. CPCC 204708.</title>
        <authorList>
            <person name="Jiang Z."/>
        </authorList>
    </citation>
    <scope>NUCLEOTIDE SEQUENCE</scope>
    <source>
        <strain evidence="12">CPCC 204708</strain>
    </source>
</reference>
<dbReference type="PANTHER" id="PTHR10134">
    <property type="entry name" value="CYTOCHROME B-C1 COMPLEX SUBUNIT RIESKE, MITOCHONDRIAL"/>
    <property type="match status" value="1"/>
</dbReference>
<keyword evidence="10" id="KW-0812">Transmembrane</keyword>
<comment type="function">
    <text evidence="1">Iron-sulfur subunit of the cytochrome bc1 complex, an essential component of the respiratory electron transport chain required for ATP synthesis. The bc1 complex catalyzes the oxidation of menaquinol and the reduction of cytochrome c in the respiratory chain. The bc1 complex operates through a Q-cycle mechanism that couples electron transfer to generation of the proton gradient that drives ATP synthesis.</text>
</comment>
<keyword evidence="13" id="KW-1185">Reference proteome</keyword>
<dbReference type="InterPro" id="IPR017941">
    <property type="entry name" value="Rieske_2Fe-2S"/>
</dbReference>
<evidence type="ECO:0000256" key="2">
    <source>
        <dbReference type="ARBA" id="ARBA00015816"/>
    </source>
</evidence>
<keyword evidence="4" id="KW-0479">Metal-binding</keyword>
<evidence type="ECO:0000313" key="13">
    <source>
        <dbReference type="Proteomes" id="UP001147700"/>
    </source>
</evidence>
<name>A0ABT4RC33_9ACTN</name>
<dbReference type="PROSITE" id="PS51318">
    <property type="entry name" value="TAT"/>
    <property type="match status" value="1"/>
</dbReference>
<keyword evidence="7" id="KW-1015">Disulfide bond</keyword>
<protein>
    <recommendedName>
        <fullName evidence="2">Cytochrome bc1 complex Rieske iron-sulfur subunit</fullName>
    </recommendedName>
    <alternativeName>
        <fullName evidence="8">Cytochrome bc1 reductase complex subunit QcrA</fullName>
    </alternativeName>
</protein>
<evidence type="ECO:0000256" key="10">
    <source>
        <dbReference type="SAM" id="Phobius"/>
    </source>
</evidence>
<evidence type="ECO:0000259" key="11">
    <source>
        <dbReference type="PROSITE" id="PS51296"/>
    </source>
</evidence>
<evidence type="ECO:0000256" key="5">
    <source>
        <dbReference type="ARBA" id="ARBA00023004"/>
    </source>
</evidence>
<dbReference type="CDD" id="cd03467">
    <property type="entry name" value="Rieske"/>
    <property type="match status" value="1"/>
</dbReference>
<comment type="caution">
    <text evidence="12">The sequence shown here is derived from an EMBL/GenBank/DDBJ whole genome shotgun (WGS) entry which is preliminary data.</text>
</comment>
<evidence type="ECO:0000256" key="9">
    <source>
        <dbReference type="ARBA" id="ARBA00034078"/>
    </source>
</evidence>
<dbReference type="PRINTS" id="PR00162">
    <property type="entry name" value="RIESKE"/>
</dbReference>
<dbReference type="SUPFAM" id="SSF50022">
    <property type="entry name" value="ISP domain"/>
    <property type="match status" value="1"/>
</dbReference>
<proteinExistence type="predicted"/>
<evidence type="ECO:0000313" key="12">
    <source>
        <dbReference type="EMBL" id="MDA0136097.1"/>
    </source>
</evidence>
<dbReference type="RefSeq" id="WP_238931579.1">
    <property type="nucleotide sequence ID" value="NZ_JAPCID010000001.1"/>
</dbReference>
<dbReference type="Gene3D" id="2.102.10.10">
    <property type="entry name" value="Rieske [2Fe-2S] iron-sulphur domain"/>
    <property type="match status" value="1"/>
</dbReference>
<evidence type="ECO:0000256" key="8">
    <source>
        <dbReference type="ARBA" id="ARBA00029586"/>
    </source>
</evidence>